<feature type="compositionally biased region" description="Low complexity" evidence="1">
    <location>
        <begin position="161"/>
        <end position="172"/>
    </location>
</feature>
<evidence type="ECO:0000313" key="3">
    <source>
        <dbReference type="Proteomes" id="UP000051913"/>
    </source>
</evidence>
<evidence type="ECO:0000256" key="1">
    <source>
        <dbReference type="SAM" id="MobiDB-lite"/>
    </source>
</evidence>
<evidence type="ECO:0000313" key="2">
    <source>
        <dbReference type="EMBL" id="KRQ99316.1"/>
    </source>
</evidence>
<reference evidence="2 3" key="1">
    <citation type="submission" date="2014-03" db="EMBL/GenBank/DDBJ databases">
        <title>Bradyrhizobium valentinum sp. nov., isolated from effective nodules of Lupinus mariae-josephae, a lupine endemic of basic-lime soils in Eastern Spain.</title>
        <authorList>
            <person name="Duran D."/>
            <person name="Rey L."/>
            <person name="Navarro A."/>
            <person name="Busquets A."/>
            <person name="Imperial J."/>
            <person name="Ruiz-Argueso T."/>
        </authorList>
    </citation>
    <scope>NUCLEOTIDE SEQUENCE [LARGE SCALE GENOMIC DNA]</scope>
    <source>
        <strain evidence="2 3">LmjM3</strain>
    </source>
</reference>
<proteinExistence type="predicted"/>
<dbReference type="EMBL" id="LLXX01000173">
    <property type="protein sequence ID" value="KRQ99316.1"/>
    <property type="molecule type" value="Genomic_DNA"/>
</dbReference>
<feature type="region of interest" description="Disordered" evidence="1">
    <location>
        <begin position="137"/>
        <end position="175"/>
    </location>
</feature>
<protein>
    <submittedName>
        <fullName evidence="2">Uncharacterized protein</fullName>
    </submittedName>
</protein>
<dbReference type="RefSeq" id="WP_057853968.1">
    <property type="nucleotide sequence ID" value="NZ_LLXX01000173.1"/>
</dbReference>
<organism evidence="2 3">
    <name type="scientific">Bradyrhizobium valentinum</name>
    <dbReference type="NCBI Taxonomy" id="1518501"/>
    <lineage>
        <taxon>Bacteria</taxon>
        <taxon>Pseudomonadati</taxon>
        <taxon>Pseudomonadota</taxon>
        <taxon>Alphaproteobacteria</taxon>
        <taxon>Hyphomicrobiales</taxon>
        <taxon>Nitrobacteraceae</taxon>
        <taxon>Bradyrhizobium</taxon>
    </lineage>
</organism>
<keyword evidence="3" id="KW-1185">Reference proteome</keyword>
<dbReference type="AlphaFoldDB" id="A0A0R3L0Q8"/>
<feature type="compositionally biased region" description="Basic and acidic residues" evidence="1">
    <location>
        <begin position="52"/>
        <end position="61"/>
    </location>
</feature>
<dbReference type="InterPro" id="IPR036388">
    <property type="entry name" value="WH-like_DNA-bd_sf"/>
</dbReference>
<comment type="caution">
    <text evidence="2">The sequence shown here is derived from an EMBL/GenBank/DDBJ whole genome shotgun (WGS) entry which is preliminary data.</text>
</comment>
<sequence>MAALFPIMIEVEEIAVGSVLRKLHGMEGVAKVRLNLDGEKPRLGGQGGARDGAGRPAREPGKGSVEQRIVALLLKEGAPLHVTAIAEALSLKTTQVHGALHQLKKKGVTHNGIGPGLHRLTEKAQRELQSALGEATPAEPLKLPKPHAKANGHAAPAIKHGPSGRASPGSGPTLLLTALANGPASRADLRKQLGDSGMSAKSIEGVIFRAKRDKIVKVNAAKLIELTAKGTEAVAHG</sequence>
<feature type="region of interest" description="Disordered" evidence="1">
    <location>
        <begin position="38"/>
        <end position="64"/>
    </location>
</feature>
<gene>
    <name evidence="2" type="ORF">CP49_12025</name>
</gene>
<name>A0A0R3L0Q8_9BRAD</name>
<dbReference type="Gene3D" id="1.10.10.10">
    <property type="entry name" value="Winged helix-like DNA-binding domain superfamily/Winged helix DNA-binding domain"/>
    <property type="match status" value="1"/>
</dbReference>
<accession>A0A0R3L0Q8</accession>
<dbReference type="Proteomes" id="UP000051913">
    <property type="component" value="Unassembled WGS sequence"/>
</dbReference>
<dbReference type="SUPFAM" id="SSF46785">
    <property type="entry name" value="Winged helix' DNA-binding domain"/>
    <property type="match status" value="1"/>
</dbReference>
<dbReference type="InterPro" id="IPR036390">
    <property type="entry name" value="WH_DNA-bd_sf"/>
</dbReference>